<dbReference type="Proteomes" id="UP000034406">
    <property type="component" value="Unassembled WGS sequence"/>
</dbReference>
<dbReference type="SUPFAM" id="SSF55120">
    <property type="entry name" value="Pseudouridine synthase"/>
    <property type="match status" value="1"/>
</dbReference>
<keyword evidence="2 4" id="KW-0413">Isomerase</keyword>
<dbReference type="GO" id="GO:0000455">
    <property type="term" value="P:enzyme-directed rRNA pseudouridine synthesis"/>
    <property type="evidence" value="ECO:0007669"/>
    <property type="project" value="UniProtKB-ARBA"/>
</dbReference>
<dbReference type="PANTHER" id="PTHR47683">
    <property type="entry name" value="PSEUDOURIDINE SYNTHASE FAMILY PROTEIN-RELATED"/>
    <property type="match status" value="1"/>
</dbReference>
<name>A0A0G0JSG5_9BACT</name>
<dbReference type="InterPro" id="IPR002942">
    <property type="entry name" value="S4_RNA-bd"/>
</dbReference>
<sequence length="237" mass="26994">MDQTIRINKYLASLGLASRRQIDRFLSQGRITVNGKIAQLGDKIDPQKVTIKFDDSKIEPKVQQKIYIALNKPLMVLSTTKDSQGRTTVLDLVKLPTRLYPIGRLDYNTTGLILLTNDGDLTLKLTHPRYKLAKTYLAKIRGKITKLQLHRLKTGVQLEQGITLPSEVKIISQDQYTTVFEIILKQGINRQIRRMCQVLDLNLISLKRLAVGPIKLKTLPVGHWRYLTPTEIEQIKG</sequence>
<reference evidence="6 7" key="1">
    <citation type="journal article" date="2015" name="Nature">
        <title>rRNA introns, odd ribosomes, and small enigmatic genomes across a large radiation of phyla.</title>
        <authorList>
            <person name="Brown C.T."/>
            <person name="Hug L.A."/>
            <person name="Thomas B.C."/>
            <person name="Sharon I."/>
            <person name="Castelle C.J."/>
            <person name="Singh A."/>
            <person name="Wilkins M.J."/>
            <person name="Williams K.H."/>
            <person name="Banfield J.F."/>
        </authorList>
    </citation>
    <scope>NUCLEOTIDE SEQUENCE [LARGE SCALE GENOMIC DNA]</scope>
</reference>
<dbReference type="AlphaFoldDB" id="A0A0G0JSG5"/>
<evidence type="ECO:0000259" key="5">
    <source>
        <dbReference type="SMART" id="SM00363"/>
    </source>
</evidence>
<dbReference type="InterPro" id="IPR020094">
    <property type="entry name" value="TruA/RsuA/RluB/E/F_N"/>
</dbReference>
<organism evidence="6 7">
    <name type="scientific">Candidatus Shapirobacteria bacterium GW2011_GWE2_38_30</name>
    <dbReference type="NCBI Taxonomy" id="1618490"/>
    <lineage>
        <taxon>Bacteria</taxon>
        <taxon>Candidatus Shapironibacteriota</taxon>
    </lineage>
</organism>
<dbReference type="Gene3D" id="3.30.70.580">
    <property type="entry name" value="Pseudouridine synthase I, catalytic domain, N-terminal subdomain"/>
    <property type="match status" value="1"/>
</dbReference>
<comment type="similarity">
    <text evidence="1 4">Belongs to the pseudouridine synthase RsuA family.</text>
</comment>
<dbReference type="PROSITE" id="PS01149">
    <property type="entry name" value="PSI_RSU"/>
    <property type="match status" value="1"/>
</dbReference>
<dbReference type="InterPro" id="IPR036986">
    <property type="entry name" value="S4_RNA-bd_sf"/>
</dbReference>
<dbReference type="CDD" id="cd02870">
    <property type="entry name" value="PseudoU_synth_RsuA_like"/>
    <property type="match status" value="1"/>
</dbReference>
<evidence type="ECO:0000256" key="1">
    <source>
        <dbReference type="ARBA" id="ARBA00008348"/>
    </source>
</evidence>
<dbReference type="SUPFAM" id="SSF55174">
    <property type="entry name" value="Alpha-L RNA-binding motif"/>
    <property type="match status" value="1"/>
</dbReference>
<dbReference type="EMBL" id="LBUT01000006">
    <property type="protein sequence ID" value="KKQ70493.1"/>
    <property type="molecule type" value="Genomic_DNA"/>
</dbReference>
<dbReference type="InterPro" id="IPR042092">
    <property type="entry name" value="PsdUridine_s_RsuA/RluB/E/F_cat"/>
</dbReference>
<gene>
    <name evidence="6" type="ORF">US90_C0006G0046</name>
</gene>
<dbReference type="InterPro" id="IPR050343">
    <property type="entry name" value="RsuA_PseudoU_synthase"/>
</dbReference>
<dbReference type="InterPro" id="IPR018496">
    <property type="entry name" value="PsdUridine_synth_RsuA/RluB_CS"/>
</dbReference>
<evidence type="ECO:0000313" key="7">
    <source>
        <dbReference type="Proteomes" id="UP000034406"/>
    </source>
</evidence>
<evidence type="ECO:0000256" key="4">
    <source>
        <dbReference type="RuleBase" id="RU003887"/>
    </source>
</evidence>
<dbReference type="CDD" id="cd00165">
    <property type="entry name" value="S4"/>
    <property type="match status" value="1"/>
</dbReference>
<comment type="caution">
    <text evidence="6">The sequence shown here is derived from an EMBL/GenBank/DDBJ whole genome shotgun (WGS) entry which is preliminary data.</text>
</comment>
<dbReference type="EC" id="5.4.99.-" evidence="4"/>
<dbReference type="PROSITE" id="PS50889">
    <property type="entry name" value="S4"/>
    <property type="match status" value="1"/>
</dbReference>
<dbReference type="Pfam" id="PF00849">
    <property type="entry name" value="PseudoU_synth_2"/>
    <property type="match status" value="1"/>
</dbReference>
<feature type="domain" description="RNA-binding S4" evidence="5">
    <location>
        <begin position="5"/>
        <end position="64"/>
    </location>
</feature>
<dbReference type="InterPro" id="IPR000748">
    <property type="entry name" value="PsdUridine_synth_RsuA/RluB/E/F"/>
</dbReference>
<dbReference type="InterPro" id="IPR020103">
    <property type="entry name" value="PsdUridine_synth_cat_dom_sf"/>
</dbReference>
<dbReference type="PATRIC" id="fig|1618490.4.peg.310"/>
<dbReference type="GO" id="GO:0003723">
    <property type="term" value="F:RNA binding"/>
    <property type="evidence" value="ECO:0007669"/>
    <property type="project" value="UniProtKB-KW"/>
</dbReference>
<dbReference type="Gene3D" id="3.10.290.10">
    <property type="entry name" value="RNA-binding S4 domain"/>
    <property type="match status" value="1"/>
</dbReference>
<evidence type="ECO:0000256" key="3">
    <source>
        <dbReference type="PROSITE-ProRule" id="PRU00182"/>
    </source>
</evidence>
<protein>
    <recommendedName>
        <fullName evidence="4">Pseudouridine synthase</fullName>
        <ecNumber evidence="4">5.4.99.-</ecNumber>
    </recommendedName>
</protein>
<dbReference type="FunFam" id="3.10.290.10:FF:000003">
    <property type="entry name" value="Pseudouridine synthase"/>
    <property type="match status" value="1"/>
</dbReference>
<dbReference type="Pfam" id="PF01479">
    <property type="entry name" value="S4"/>
    <property type="match status" value="1"/>
</dbReference>
<dbReference type="InterPro" id="IPR006145">
    <property type="entry name" value="PsdUridine_synth_RsuA/RluA"/>
</dbReference>
<dbReference type="NCBIfam" id="TIGR00093">
    <property type="entry name" value="pseudouridine synthase"/>
    <property type="match status" value="1"/>
</dbReference>
<evidence type="ECO:0000313" key="6">
    <source>
        <dbReference type="EMBL" id="KKQ70493.1"/>
    </source>
</evidence>
<proteinExistence type="inferred from homology"/>
<dbReference type="PANTHER" id="PTHR47683:SF2">
    <property type="entry name" value="RNA-BINDING S4 DOMAIN-CONTAINING PROTEIN"/>
    <property type="match status" value="1"/>
</dbReference>
<dbReference type="GO" id="GO:0120159">
    <property type="term" value="F:rRNA pseudouridine synthase activity"/>
    <property type="evidence" value="ECO:0007669"/>
    <property type="project" value="UniProtKB-ARBA"/>
</dbReference>
<evidence type="ECO:0000256" key="2">
    <source>
        <dbReference type="ARBA" id="ARBA00023235"/>
    </source>
</evidence>
<dbReference type="STRING" id="1618490.US90_C0006G0046"/>
<keyword evidence="3" id="KW-0694">RNA-binding</keyword>
<accession>A0A0G0JSG5</accession>
<dbReference type="Gene3D" id="3.30.70.1560">
    <property type="entry name" value="Alpha-L RNA-binding motif"/>
    <property type="match status" value="1"/>
</dbReference>
<dbReference type="SMART" id="SM00363">
    <property type="entry name" value="S4"/>
    <property type="match status" value="1"/>
</dbReference>